<feature type="region of interest" description="Disordered" evidence="1">
    <location>
        <begin position="29"/>
        <end position="126"/>
    </location>
</feature>
<protein>
    <submittedName>
        <fullName evidence="2">Uncharacterized protein</fullName>
    </submittedName>
</protein>
<gene>
    <name evidence="2" type="ORF">CDAR_514211</name>
</gene>
<feature type="compositionally biased region" description="Polar residues" evidence="1">
    <location>
        <begin position="96"/>
        <end position="109"/>
    </location>
</feature>
<accession>A0AAV4UNF1</accession>
<sequence length="126" mass="13696">MATANELKDNWHGTILLHSYKWLLEKQNTTNKSQPKSFLPRRKGTGHSKTYAAEISTMSTSVGTQTDESDSFPAQKSSTHSNTKSTFFKPARVSARPSTSLFLSSTVHASSPIPNPSSTSNLPATP</sequence>
<proteinExistence type="predicted"/>
<evidence type="ECO:0000313" key="3">
    <source>
        <dbReference type="Proteomes" id="UP001054837"/>
    </source>
</evidence>
<name>A0AAV4UNF1_9ARAC</name>
<feature type="compositionally biased region" description="Polar residues" evidence="1">
    <location>
        <begin position="56"/>
        <end position="86"/>
    </location>
</feature>
<evidence type="ECO:0000313" key="2">
    <source>
        <dbReference type="EMBL" id="GIY59323.1"/>
    </source>
</evidence>
<evidence type="ECO:0000256" key="1">
    <source>
        <dbReference type="SAM" id="MobiDB-lite"/>
    </source>
</evidence>
<organism evidence="2 3">
    <name type="scientific">Caerostris darwini</name>
    <dbReference type="NCBI Taxonomy" id="1538125"/>
    <lineage>
        <taxon>Eukaryota</taxon>
        <taxon>Metazoa</taxon>
        <taxon>Ecdysozoa</taxon>
        <taxon>Arthropoda</taxon>
        <taxon>Chelicerata</taxon>
        <taxon>Arachnida</taxon>
        <taxon>Araneae</taxon>
        <taxon>Araneomorphae</taxon>
        <taxon>Entelegynae</taxon>
        <taxon>Araneoidea</taxon>
        <taxon>Araneidae</taxon>
        <taxon>Caerostris</taxon>
    </lineage>
</organism>
<keyword evidence="3" id="KW-1185">Reference proteome</keyword>
<dbReference type="EMBL" id="BPLQ01011645">
    <property type="protein sequence ID" value="GIY59323.1"/>
    <property type="molecule type" value="Genomic_DNA"/>
</dbReference>
<dbReference type="AlphaFoldDB" id="A0AAV4UNF1"/>
<feature type="compositionally biased region" description="Low complexity" evidence="1">
    <location>
        <begin position="110"/>
        <end position="126"/>
    </location>
</feature>
<comment type="caution">
    <text evidence="2">The sequence shown here is derived from an EMBL/GenBank/DDBJ whole genome shotgun (WGS) entry which is preliminary data.</text>
</comment>
<dbReference type="Proteomes" id="UP001054837">
    <property type="component" value="Unassembled WGS sequence"/>
</dbReference>
<reference evidence="2 3" key="1">
    <citation type="submission" date="2021-06" db="EMBL/GenBank/DDBJ databases">
        <title>Caerostris darwini draft genome.</title>
        <authorList>
            <person name="Kono N."/>
            <person name="Arakawa K."/>
        </authorList>
    </citation>
    <scope>NUCLEOTIDE SEQUENCE [LARGE SCALE GENOMIC DNA]</scope>
</reference>